<evidence type="ECO:0000313" key="8">
    <source>
        <dbReference type="EMBL" id="TDR39102.1"/>
    </source>
</evidence>
<dbReference type="OrthoDB" id="191551at2"/>
<dbReference type="InterPro" id="IPR033131">
    <property type="entry name" value="Pectinesterase_Asp_AS"/>
</dbReference>
<dbReference type="GO" id="GO:0030599">
    <property type="term" value="F:pectinesterase activity"/>
    <property type="evidence" value="ECO:0007669"/>
    <property type="project" value="UniProtKB-UniRule"/>
</dbReference>
<sequence length="366" mass="39710">MKQGGLARRRFLIEASLAGLSLPGCSLRRPAPTLDARVTRTHGSTDAPAFDSIAAAIAAAPASGTRPFRIGIDAGVWDEKLVIERPNIHLFGAHRTQCRIGSDRAAGHMRDDGEPWGTWGCASVIVRAAGFRARSLTIENRFDYLGHLAHPVLQSTGANGAQAVALMLDAGSDRVLLEDCDIDGHQDTVFAEAGRSWLRRCRIRGSVDFIFGAGECVLDDCEIVSRHRPGKPRQGYLTAPSTRAGQAVGLLLRRCNLVREAGVADASVALGRPWRPTRQFADGRYGDPAVQGSSAFIDCWMDAHIDAQGWDAMAYSARDGSRVMFEPAQARLGEADSRGPGAIQAESRPRIEADTARRLRRYQPFR</sequence>
<feature type="active site" evidence="4">
    <location>
        <position position="208"/>
    </location>
</feature>
<comment type="similarity">
    <text evidence="1">Belongs to the pectinesterase family.</text>
</comment>
<keyword evidence="3 5" id="KW-0063">Aspartyl esterase</keyword>
<dbReference type="SUPFAM" id="SSF51126">
    <property type="entry name" value="Pectin lyase-like"/>
    <property type="match status" value="1"/>
</dbReference>
<dbReference type="EMBL" id="SNZH01000017">
    <property type="protein sequence ID" value="TDR39102.1"/>
    <property type="molecule type" value="Genomic_DNA"/>
</dbReference>
<dbReference type="GO" id="GO:0009279">
    <property type="term" value="C:cell outer membrane"/>
    <property type="evidence" value="ECO:0007669"/>
    <property type="project" value="TreeGrafter"/>
</dbReference>
<gene>
    <name evidence="8" type="ORF">DFR29_1176</name>
</gene>
<dbReference type="RefSeq" id="WP_133820958.1">
    <property type="nucleotide sequence ID" value="NZ_SNZH01000017.1"/>
</dbReference>
<feature type="compositionally biased region" description="Basic and acidic residues" evidence="6">
    <location>
        <begin position="347"/>
        <end position="357"/>
    </location>
</feature>
<dbReference type="Proteomes" id="UP000295293">
    <property type="component" value="Unassembled WGS sequence"/>
</dbReference>
<dbReference type="GO" id="GO:0042545">
    <property type="term" value="P:cell wall modification"/>
    <property type="evidence" value="ECO:0007669"/>
    <property type="project" value="UniProtKB-UniRule"/>
</dbReference>
<comment type="caution">
    <text evidence="8">The sequence shown here is derived from an EMBL/GenBank/DDBJ whole genome shotgun (WGS) entry which is preliminary data.</text>
</comment>
<evidence type="ECO:0000259" key="7">
    <source>
        <dbReference type="Pfam" id="PF01095"/>
    </source>
</evidence>
<protein>
    <recommendedName>
        <fullName evidence="5">Pectinesterase</fullName>
        <ecNumber evidence="5">3.1.1.11</ecNumber>
    </recommendedName>
</protein>
<evidence type="ECO:0000313" key="9">
    <source>
        <dbReference type="Proteomes" id="UP000295293"/>
    </source>
</evidence>
<dbReference type="InterPro" id="IPR011050">
    <property type="entry name" value="Pectin_lyase_fold/virulence"/>
</dbReference>
<keyword evidence="2 5" id="KW-0378">Hydrolase</keyword>
<accession>A0A4R6YND3</accession>
<dbReference type="UniPathway" id="UPA00545">
    <property type="reaction ID" value="UER00823"/>
</dbReference>
<comment type="catalytic activity">
    <reaction evidence="5">
        <text>[(1-&gt;4)-alpha-D-galacturonosyl methyl ester](n) + n H2O = [(1-&gt;4)-alpha-D-galacturonosyl](n) + n methanol + n H(+)</text>
        <dbReference type="Rhea" id="RHEA:22380"/>
        <dbReference type="Rhea" id="RHEA-COMP:14570"/>
        <dbReference type="Rhea" id="RHEA-COMP:14573"/>
        <dbReference type="ChEBI" id="CHEBI:15377"/>
        <dbReference type="ChEBI" id="CHEBI:15378"/>
        <dbReference type="ChEBI" id="CHEBI:17790"/>
        <dbReference type="ChEBI" id="CHEBI:140522"/>
        <dbReference type="ChEBI" id="CHEBI:140523"/>
        <dbReference type="EC" id="3.1.1.11"/>
    </reaction>
</comment>
<evidence type="ECO:0000256" key="5">
    <source>
        <dbReference type="RuleBase" id="RU000589"/>
    </source>
</evidence>
<dbReference type="InterPro" id="IPR012334">
    <property type="entry name" value="Pectin_lyas_fold"/>
</dbReference>
<dbReference type="GO" id="GO:0045490">
    <property type="term" value="P:pectin catabolic process"/>
    <property type="evidence" value="ECO:0007669"/>
    <property type="project" value="UniProtKB-UniRule"/>
</dbReference>
<evidence type="ECO:0000256" key="6">
    <source>
        <dbReference type="SAM" id="MobiDB-lite"/>
    </source>
</evidence>
<feature type="region of interest" description="Disordered" evidence="6">
    <location>
        <begin position="334"/>
        <end position="366"/>
    </location>
</feature>
<dbReference type="Pfam" id="PF01095">
    <property type="entry name" value="Pectinesterase"/>
    <property type="match status" value="1"/>
</dbReference>
<evidence type="ECO:0000256" key="2">
    <source>
        <dbReference type="ARBA" id="ARBA00022801"/>
    </source>
</evidence>
<proteinExistence type="inferred from homology"/>
<dbReference type="PANTHER" id="PTHR31321">
    <property type="entry name" value="ACYL-COA THIOESTER HYDROLASE YBHC-RELATED"/>
    <property type="match status" value="1"/>
</dbReference>
<evidence type="ECO:0000256" key="4">
    <source>
        <dbReference type="PROSITE-ProRule" id="PRU10040"/>
    </source>
</evidence>
<evidence type="ECO:0000256" key="3">
    <source>
        <dbReference type="ARBA" id="ARBA00023085"/>
    </source>
</evidence>
<organism evidence="8 9">
    <name type="scientific">Tahibacter aquaticus</name>
    <dbReference type="NCBI Taxonomy" id="520092"/>
    <lineage>
        <taxon>Bacteria</taxon>
        <taxon>Pseudomonadati</taxon>
        <taxon>Pseudomonadota</taxon>
        <taxon>Gammaproteobacteria</taxon>
        <taxon>Lysobacterales</taxon>
        <taxon>Rhodanobacteraceae</taxon>
        <taxon>Tahibacter</taxon>
    </lineage>
</organism>
<dbReference type="PANTHER" id="PTHR31321:SF57">
    <property type="entry name" value="PECTINESTERASE 53-RELATED"/>
    <property type="match status" value="1"/>
</dbReference>
<comment type="pathway">
    <text evidence="5">Glycan metabolism; pectin degradation; 2-dehydro-3-deoxy-D-gluconate from pectin: step 1/5.</text>
</comment>
<dbReference type="EC" id="3.1.1.11" evidence="5"/>
<dbReference type="Gene3D" id="2.160.20.10">
    <property type="entry name" value="Single-stranded right-handed beta-helix, Pectin lyase-like"/>
    <property type="match status" value="1"/>
</dbReference>
<feature type="domain" description="Pectinesterase catalytic" evidence="7">
    <location>
        <begin position="49"/>
        <end position="276"/>
    </location>
</feature>
<dbReference type="AlphaFoldDB" id="A0A4R6YND3"/>
<keyword evidence="9" id="KW-1185">Reference proteome</keyword>
<evidence type="ECO:0000256" key="1">
    <source>
        <dbReference type="ARBA" id="ARBA00008891"/>
    </source>
</evidence>
<dbReference type="PROSITE" id="PS00503">
    <property type="entry name" value="PECTINESTERASE_2"/>
    <property type="match status" value="1"/>
</dbReference>
<reference evidence="8 9" key="1">
    <citation type="submission" date="2019-03" db="EMBL/GenBank/DDBJ databases">
        <title>Genomic Encyclopedia of Type Strains, Phase IV (KMG-IV): sequencing the most valuable type-strain genomes for metagenomic binning, comparative biology and taxonomic classification.</title>
        <authorList>
            <person name="Goeker M."/>
        </authorList>
    </citation>
    <scope>NUCLEOTIDE SEQUENCE [LARGE SCALE GENOMIC DNA]</scope>
    <source>
        <strain evidence="8 9">DSM 21667</strain>
    </source>
</reference>
<dbReference type="InterPro" id="IPR000070">
    <property type="entry name" value="Pectinesterase_cat"/>
</dbReference>
<name>A0A4R6YND3_9GAMM</name>